<sequence length="151" mass="17131">MSNELLNILKMPQAKIAIENFTQTVKSEAAEGFLEALLNLMSLALFLDKDFKKNIKNFNARYLFCSKDKKITVAAIFDDNHMKVSKKKIDNTNITVIFRDGKALMGFLLSPKPDILGSILSQDISIDGNLNYIYKFAYMSKHLQLKYAGKL</sequence>
<proteinExistence type="predicted"/>
<organism evidence="1">
    <name type="scientific">uncultured Desulfobacterium sp</name>
    <dbReference type="NCBI Taxonomy" id="201089"/>
    <lineage>
        <taxon>Bacteria</taxon>
        <taxon>Pseudomonadati</taxon>
        <taxon>Thermodesulfobacteriota</taxon>
        <taxon>Desulfobacteria</taxon>
        <taxon>Desulfobacterales</taxon>
        <taxon>Desulfobacteriaceae</taxon>
        <taxon>Desulfobacterium</taxon>
        <taxon>environmental samples</taxon>
    </lineage>
</organism>
<name>E1YHT8_9BACT</name>
<accession>E1YHT8</accession>
<evidence type="ECO:0000313" key="1">
    <source>
        <dbReference type="EMBL" id="CBX30207.1"/>
    </source>
</evidence>
<dbReference type="AlphaFoldDB" id="E1YHT8"/>
<reference evidence="1" key="1">
    <citation type="journal article" date="2011" name="Environ. Microbiol.">
        <title>Genomic insights into the metabolic potential of the polycyclic aromatic hydrocarbon degrading sulfate-reducing Deltaproteobacterium N47.</title>
        <authorList>
            <person name="Bergmann F."/>
            <person name="Selesi D."/>
            <person name="Weinmaier T."/>
            <person name="Tischler P."/>
            <person name="Rattei T."/>
            <person name="Meckenstock R.U."/>
        </authorList>
    </citation>
    <scope>NUCLEOTIDE SEQUENCE</scope>
</reference>
<protein>
    <recommendedName>
        <fullName evidence="2">SCP2 domain-containing protein</fullName>
    </recommendedName>
</protein>
<dbReference type="EMBL" id="FR695874">
    <property type="protein sequence ID" value="CBX30207.1"/>
    <property type="molecule type" value="Genomic_DNA"/>
</dbReference>
<evidence type="ECO:0008006" key="2">
    <source>
        <dbReference type="Google" id="ProtNLM"/>
    </source>
</evidence>
<gene>
    <name evidence="1" type="ORF">N47_D30160</name>
</gene>